<dbReference type="InterPro" id="IPR011990">
    <property type="entry name" value="TPR-like_helical_dom_sf"/>
</dbReference>
<dbReference type="SUPFAM" id="SSF48452">
    <property type="entry name" value="TPR-like"/>
    <property type="match status" value="1"/>
</dbReference>
<evidence type="ECO:0000313" key="5">
    <source>
        <dbReference type="Proteomes" id="UP000681155"/>
    </source>
</evidence>
<organism evidence="4 5">
    <name type="scientific">Pseudomonas hormoni</name>
    <dbReference type="NCBI Taxonomy" id="3093767"/>
    <lineage>
        <taxon>Bacteria</taxon>
        <taxon>Pseudomonadati</taxon>
        <taxon>Pseudomonadota</taxon>
        <taxon>Gammaproteobacteria</taxon>
        <taxon>Pseudomonadales</taxon>
        <taxon>Pseudomonadaceae</taxon>
        <taxon>Pseudomonas</taxon>
    </lineage>
</organism>
<dbReference type="PROSITE" id="PS51755">
    <property type="entry name" value="OMPR_PHOB"/>
    <property type="match status" value="1"/>
</dbReference>
<keyword evidence="5" id="KW-1185">Reference proteome</keyword>
<dbReference type="InterPro" id="IPR036388">
    <property type="entry name" value="WH-like_DNA-bd_sf"/>
</dbReference>
<feature type="domain" description="OmpR/PhoB-type" evidence="3">
    <location>
        <begin position="14"/>
        <end position="112"/>
    </location>
</feature>
<dbReference type="InterPro" id="IPR001867">
    <property type="entry name" value="OmpR/PhoB-type_DNA-bd"/>
</dbReference>
<dbReference type="InterPro" id="IPR002182">
    <property type="entry name" value="NB-ARC"/>
</dbReference>
<proteinExistence type="predicted"/>
<dbReference type="PANTHER" id="PTHR47691">
    <property type="entry name" value="REGULATOR-RELATED"/>
    <property type="match status" value="1"/>
</dbReference>
<dbReference type="InterPro" id="IPR027417">
    <property type="entry name" value="P-loop_NTPase"/>
</dbReference>
<name>A0ABX8ET04_9PSED</name>
<dbReference type="SUPFAM" id="SSF52540">
    <property type="entry name" value="P-loop containing nucleoside triphosphate hydrolases"/>
    <property type="match status" value="1"/>
</dbReference>
<dbReference type="SMART" id="SM00862">
    <property type="entry name" value="Trans_reg_C"/>
    <property type="match status" value="1"/>
</dbReference>
<evidence type="ECO:0000256" key="2">
    <source>
        <dbReference type="PROSITE-ProRule" id="PRU01091"/>
    </source>
</evidence>
<keyword evidence="1 2" id="KW-0238">DNA-binding</keyword>
<dbReference type="EMBL" id="CP075566">
    <property type="protein sequence ID" value="QVW21898.1"/>
    <property type="molecule type" value="Genomic_DNA"/>
</dbReference>
<dbReference type="Proteomes" id="UP000681155">
    <property type="component" value="Chromosome"/>
</dbReference>
<dbReference type="Gene3D" id="1.10.10.10">
    <property type="entry name" value="Winged helix-like DNA-binding domain superfamily/Winged helix DNA-binding domain"/>
    <property type="match status" value="1"/>
</dbReference>
<accession>A0ABX8ET04</accession>
<dbReference type="SUPFAM" id="SSF46894">
    <property type="entry name" value="C-terminal effector domain of the bipartite response regulators"/>
    <property type="match status" value="1"/>
</dbReference>
<reference evidence="4 5" key="1">
    <citation type="submission" date="2021-05" db="EMBL/GenBank/DDBJ databases">
        <title>Complete genome of the cytokinin-producing biocontrol strain Pseudomonas fluorescens G20-18.</title>
        <authorList>
            <person name="Nielsen T.K."/>
            <person name="Mekureyaw M.F."/>
            <person name="Hansen L.H."/>
            <person name="Nicolaisen M.H."/>
            <person name="Roitsch T.G."/>
            <person name="Hennessy R.C."/>
        </authorList>
    </citation>
    <scope>NUCLEOTIDE SEQUENCE [LARGE SCALE GENOMIC DNA]</scope>
    <source>
        <strain evidence="4 5">G20-18</strain>
    </source>
</reference>
<dbReference type="InterPro" id="IPR058852">
    <property type="entry name" value="HTH_77"/>
</dbReference>
<evidence type="ECO:0000259" key="3">
    <source>
        <dbReference type="PROSITE" id="PS51755"/>
    </source>
</evidence>
<gene>
    <name evidence="4" type="ORF">KJF94_18635</name>
</gene>
<feature type="DNA-binding region" description="OmpR/PhoB-type" evidence="2">
    <location>
        <begin position="14"/>
        <end position="112"/>
    </location>
</feature>
<protein>
    <submittedName>
        <fullName evidence="4">Winged helix-turn-helix domain-containing protein</fullName>
    </submittedName>
</protein>
<dbReference type="Pfam" id="PF00486">
    <property type="entry name" value="Trans_reg_C"/>
    <property type="match status" value="1"/>
</dbReference>
<dbReference type="Gene3D" id="1.25.40.10">
    <property type="entry name" value="Tetratricopeptide repeat domain"/>
    <property type="match status" value="1"/>
</dbReference>
<dbReference type="Pfam" id="PF25872">
    <property type="entry name" value="HTH_77"/>
    <property type="match status" value="1"/>
</dbReference>
<dbReference type="InterPro" id="IPR016032">
    <property type="entry name" value="Sig_transdc_resp-reg_C-effctor"/>
</dbReference>
<sequence length="977" mass="107479">MINPMKNSTEMQNSCAIRFGQFQLFPSKRRLLRNGQQVELGSRALDVLIALVAHAGDVITTRDLVQMVWKGVVVDDSCIRVHVYALRKALACPETSTSYVVNIPGHGYSFVAPVTLAPLDVENAATTQSIPAGELPPRLVRMVGRDDTVKEISDLIKQHRFVTISGLGGMGKTTVAIAVAHHFRSQFEGMVIFLDLSAITDSSMLPGTLAAAVGVQYQEAEPLQTLVGLIRDMRLLVVFDSCDHVIDAVTCLAETLFGQAEHTHILVTSREPLRAEGEHIYRLGSLACPPEQADLTAVDAMTFSAVQLFVERVAHNQSAFALSDNDARVVAHICRKLDGIALAIELGAGQVPAYGIQGIAELLKNRFSLFWEGRRNAMSRHQTLNAMIDWSFDLLSANEAMVLRRLSVLTGKFSLEVATQVVAPQGHEMMVIDAIGRLVTKSLVLAESNNCLMCYRLPYTTRAYALEKLHGAGEFDSTTERHAIYLVSLLERLNVQGEALPDYERIQRYIEYLGNICSTLDWTFSESGNLSLGIRLAASSAPLFLGLSMLDECRRWSGRALAAGVCQPNGLPQETVWQEAVAIASMFALGKPHSGNAASGMSKVFDEHLGDTLRQLRLLGGSSSTLTWSAEQQEFQLSTLQAMTLSDQITDPKGIAMMQWMLGDADQYAIQHQSSAQDSRAGWNLYFSQSVGDDFSFSYDYRVRALSSLARISWLRGYPDQAVQLGRQALHRANHLRHPATICLALIYVSTVFLWTGDWSAARQTIDQLNSTAKLNSFEPELAVGLGLEGILLYSQGNVEAGVQRLNGCLSLLSVENHQVLATMFIRCLAEGFAATGRFDNALEIVCGAMEMIENIGETFDTPEVLRIAADLYAARPDPDFELAEQYLNRSLACAERQSALAWELRTAISLTRLHLKQGRINEAGKLLHTVFGRFTEGYDTQDMREARLLLESLSLRSATCHLGDAATGLNITLWQD</sequence>
<dbReference type="RefSeq" id="WP_214377756.1">
    <property type="nucleotide sequence ID" value="NZ_CP075566.1"/>
</dbReference>
<evidence type="ECO:0000256" key="1">
    <source>
        <dbReference type="ARBA" id="ARBA00023125"/>
    </source>
</evidence>
<dbReference type="Gene3D" id="3.40.50.300">
    <property type="entry name" value="P-loop containing nucleotide triphosphate hydrolases"/>
    <property type="match status" value="1"/>
</dbReference>
<evidence type="ECO:0000313" key="4">
    <source>
        <dbReference type="EMBL" id="QVW21898.1"/>
    </source>
</evidence>
<dbReference type="Pfam" id="PF00931">
    <property type="entry name" value="NB-ARC"/>
    <property type="match status" value="1"/>
</dbReference>
<dbReference type="PANTHER" id="PTHR47691:SF3">
    <property type="entry name" value="HTH-TYPE TRANSCRIPTIONAL REGULATOR RV0890C-RELATED"/>
    <property type="match status" value="1"/>
</dbReference>
<dbReference type="CDD" id="cd00383">
    <property type="entry name" value="trans_reg_C"/>
    <property type="match status" value="1"/>
</dbReference>